<feature type="domain" description="HTH lacI-type" evidence="4">
    <location>
        <begin position="7"/>
        <end position="64"/>
    </location>
</feature>
<evidence type="ECO:0000256" key="2">
    <source>
        <dbReference type="ARBA" id="ARBA00023125"/>
    </source>
</evidence>
<dbReference type="SMART" id="SM00354">
    <property type="entry name" value="HTH_LACI"/>
    <property type="match status" value="1"/>
</dbReference>
<keyword evidence="2 5" id="KW-0238">DNA-binding</keyword>
<protein>
    <submittedName>
        <fullName evidence="5">LacI family DNA-binding transcriptional regulator</fullName>
    </submittedName>
</protein>
<dbReference type="AlphaFoldDB" id="A0A9D1IXD4"/>
<dbReference type="EMBL" id="DVHE01000046">
    <property type="protein sequence ID" value="HIR50739.1"/>
    <property type="molecule type" value="Genomic_DNA"/>
</dbReference>
<evidence type="ECO:0000313" key="5">
    <source>
        <dbReference type="EMBL" id="HIR50739.1"/>
    </source>
</evidence>
<dbReference type="SUPFAM" id="SSF53822">
    <property type="entry name" value="Periplasmic binding protein-like I"/>
    <property type="match status" value="1"/>
</dbReference>
<dbReference type="SUPFAM" id="SSF47413">
    <property type="entry name" value="lambda repressor-like DNA-binding domains"/>
    <property type="match status" value="1"/>
</dbReference>
<dbReference type="InterPro" id="IPR000843">
    <property type="entry name" value="HTH_LacI"/>
</dbReference>
<evidence type="ECO:0000256" key="1">
    <source>
        <dbReference type="ARBA" id="ARBA00023015"/>
    </source>
</evidence>
<evidence type="ECO:0000259" key="4">
    <source>
        <dbReference type="PROSITE" id="PS50932"/>
    </source>
</evidence>
<dbReference type="Gene3D" id="1.10.260.40">
    <property type="entry name" value="lambda repressor-like DNA-binding domains"/>
    <property type="match status" value="1"/>
</dbReference>
<keyword evidence="1" id="KW-0805">Transcription regulation</keyword>
<keyword evidence="3" id="KW-0804">Transcription</keyword>
<dbReference type="PROSITE" id="PS50932">
    <property type="entry name" value="HTH_LACI_2"/>
    <property type="match status" value="1"/>
</dbReference>
<name>A0A9D1IXD4_9FIRM</name>
<organism evidence="5 6">
    <name type="scientific">Candidatus Avoscillospira avicola</name>
    <dbReference type="NCBI Taxonomy" id="2840706"/>
    <lineage>
        <taxon>Bacteria</taxon>
        <taxon>Bacillati</taxon>
        <taxon>Bacillota</taxon>
        <taxon>Clostridia</taxon>
        <taxon>Eubacteriales</taxon>
        <taxon>Oscillospiraceae</taxon>
        <taxon>Oscillospiraceae incertae sedis</taxon>
        <taxon>Candidatus Avoscillospira</taxon>
    </lineage>
</organism>
<dbReference type="InterPro" id="IPR010982">
    <property type="entry name" value="Lambda_DNA-bd_dom_sf"/>
</dbReference>
<proteinExistence type="predicted"/>
<dbReference type="GO" id="GO:0003700">
    <property type="term" value="F:DNA-binding transcription factor activity"/>
    <property type="evidence" value="ECO:0007669"/>
    <property type="project" value="TreeGrafter"/>
</dbReference>
<dbReference type="PANTHER" id="PTHR30146:SF109">
    <property type="entry name" value="HTH-TYPE TRANSCRIPTIONAL REGULATOR GALS"/>
    <property type="match status" value="1"/>
</dbReference>
<evidence type="ECO:0000313" key="6">
    <source>
        <dbReference type="Proteomes" id="UP000824239"/>
    </source>
</evidence>
<comment type="caution">
    <text evidence="5">The sequence shown here is derived from an EMBL/GenBank/DDBJ whole genome shotgun (WGS) entry which is preliminary data.</text>
</comment>
<dbReference type="GO" id="GO:0000976">
    <property type="term" value="F:transcription cis-regulatory region binding"/>
    <property type="evidence" value="ECO:0007669"/>
    <property type="project" value="TreeGrafter"/>
</dbReference>
<sequence>MEEKTYVSIKQIAALAHVSPSTASLVLNERGDEVRIAPDTQARIKKIAGELNYHPKVRQKRTVPRPKVIGVLWPSDLEKGPMTPFFTGARRWIKESMQGYELMMVVYEKGNLAEKAYLLEEANYFSGAIIMGIGADDATFLRDFQSGVPVVVFNRDVRGYNTVIIDDYEVGQFACTHFLRRGRKTLSVVSPNYASKALSLRVIGYVNRAKELMGNGYRVKSLQVDNSDEGGYAAAMELVAQEPRPDAAFVANDRMINGFIKGLLHAGLEIARDIEVISFGNSMGNLWIVPSVTSFDYPVEEMARESMQILEAAIDGTLKAPVTRNFSVSCIFRDSSPAVEEPAAISAV</sequence>
<gene>
    <name evidence="5" type="ORF">IAA53_05570</name>
</gene>
<dbReference type="InterPro" id="IPR028082">
    <property type="entry name" value="Peripla_BP_I"/>
</dbReference>
<dbReference type="Pfam" id="PF13377">
    <property type="entry name" value="Peripla_BP_3"/>
    <property type="match status" value="1"/>
</dbReference>
<dbReference type="PANTHER" id="PTHR30146">
    <property type="entry name" value="LACI-RELATED TRANSCRIPTIONAL REPRESSOR"/>
    <property type="match status" value="1"/>
</dbReference>
<dbReference type="InterPro" id="IPR046335">
    <property type="entry name" value="LacI/GalR-like_sensor"/>
</dbReference>
<dbReference type="Proteomes" id="UP000824239">
    <property type="component" value="Unassembled WGS sequence"/>
</dbReference>
<reference evidence="5" key="1">
    <citation type="submission" date="2020-10" db="EMBL/GenBank/DDBJ databases">
        <authorList>
            <person name="Gilroy R."/>
        </authorList>
    </citation>
    <scope>NUCLEOTIDE SEQUENCE</scope>
    <source>
        <strain evidence="5">ChiBcec15-4380</strain>
    </source>
</reference>
<evidence type="ECO:0000256" key="3">
    <source>
        <dbReference type="ARBA" id="ARBA00023163"/>
    </source>
</evidence>
<dbReference type="Gene3D" id="3.40.50.2300">
    <property type="match status" value="2"/>
</dbReference>
<dbReference type="Pfam" id="PF00356">
    <property type="entry name" value="LacI"/>
    <property type="match status" value="1"/>
</dbReference>
<dbReference type="CDD" id="cd01392">
    <property type="entry name" value="HTH_LacI"/>
    <property type="match status" value="1"/>
</dbReference>
<accession>A0A9D1IXD4</accession>
<reference evidence="5" key="2">
    <citation type="journal article" date="2021" name="PeerJ">
        <title>Extensive microbial diversity within the chicken gut microbiome revealed by metagenomics and culture.</title>
        <authorList>
            <person name="Gilroy R."/>
            <person name="Ravi A."/>
            <person name="Getino M."/>
            <person name="Pursley I."/>
            <person name="Horton D.L."/>
            <person name="Alikhan N.F."/>
            <person name="Baker D."/>
            <person name="Gharbi K."/>
            <person name="Hall N."/>
            <person name="Watson M."/>
            <person name="Adriaenssens E.M."/>
            <person name="Foster-Nyarko E."/>
            <person name="Jarju S."/>
            <person name="Secka A."/>
            <person name="Antonio M."/>
            <person name="Oren A."/>
            <person name="Chaudhuri R.R."/>
            <person name="La Ragione R."/>
            <person name="Hildebrand F."/>
            <person name="Pallen M.J."/>
        </authorList>
    </citation>
    <scope>NUCLEOTIDE SEQUENCE</scope>
    <source>
        <strain evidence="5">ChiBcec15-4380</strain>
    </source>
</reference>